<dbReference type="RefSeq" id="WP_119900612.1">
    <property type="nucleotide sequence ID" value="NZ_QNRC01000002.1"/>
</dbReference>
<sequence>MRYRHALFALLLLPAAAFAQSDADRAAIAELAGRFETVTRNADMAGSLQMLPPTLIDSIAAQLNITREEYLGHMIQAAEQTAALIQVREVEIDMEAMDWHEAPDGTPYALIPTRSVVEVREAPGAADVTVLEEDSRTLALKDGGEWHLVRLGSDKQQDSVRMAFPNLHAEDFPLPQMKELAQ</sequence>
<feature type="signal peptide" evidence="1">
    <location>
        <begin position="1"/>
        <end position="19"/>
    </location>
</feature>
<proteinExistence type="predicted"/>
<organism evidence="2 3">
    <name type="scientific">Paracoccus siganidrum</name>
    <dbReference type="NCBI Taxonomy" id="1276757"/>
    <lineage>
        <taxon>Bacteria</taxon>
        <taxon>Pseudomonadati</taxon>
        <taxon>Pseudomonadota</taxon>
        <taxon>Alphaproteobacteria</taxon>
        <taxon>Rhodobacterales</taxon>
        <taxon>Paracoccaceae</taxon>
        <taxon>Paracoccus</taxon>
    </lineage>
</organism>
<dbReference type="Proteomes" id="UP000283587">
    <property type="component" value="Unassembled WGS sequence"/>
</dbReference>
<evidence type="ECO:0000313" key="2">
    <source>
        <dbReference type="EMBL" id="RJL04980.1"/>
    </source>
</evidence>
<protein>
    <submittedName>
        <fullName evidence="2">Uncharacterized protein</fullName>
    </submittedName>
</protein>
<dbReference type="AlphaFoldDB" id="A0A418ZWU3"/>
<gene>
    <name evidence="2" type="ORF">D3P05_20360</name>
</gene>
<comment type="caution">
    <text evidence="2">The sequence shown here is derived from an EMBL/GenBank/DDBJ whole genome shotgun (WGS) entry which is preliminary data.</text>
</comment>
<evidence type="ECO:0000256" key="1">
    <source>
        <dbReference type="SAM" id="SignalP"/>
    </source>
</evidence>
<accession>A0A418ZWU3</accession>
<keyword evidence="3" id="KW-1185">Reference proteome</keyword>
<name>A0A418ZWU3_9RHOB</name>
<keyword evidence="1" id="KW-0732">Signal</keyword>
<feature type="chain" id="PRO_5019116938" evidence="1">
    <location>
        <begin position="20"/>
        <end position="182"/>
    </location>
</feature>
<dbReference type="OrthoDB" id="7863114at2"/>
<evidence type="ECO:0000313" key="3">
    <source>
        <dbReference type="Proteomes" id="UP000283587"/>
    </source>
</evidence>
<reference evidence="3" key="1">
    <citation type="submission" date="2018-09" db="EMBL/GenBank/DDBJ databases">
        <title>Paracoccus onubensis nov. sp. a moderate halophilic bacterium isolated from Gruta de las Maravillas (Aracena, Spain).</title>
        <authorList>
            <person name="Jurado V."/>
            <person name="Gutierrez-Patricio S."/>
            <person name="Gonzalez-Pimentel J.L."/>
            <person name="Miller A.Z."/>
            <person name="Laiz L."/>
            <person name="Saiz-Jimenez C."/>
        </authorList>
    </citation>
    <scope>NUCLEOTIDE SEQUENCE [LARGE SCALE GENOMIC DNA]</scope>
    <source>
        <strain evidence="3">DSM 26381</strain>
    </source>
</reference>
<dbReference type="EMBL" id="QZEW01000122">
    <property type="protein sequence ID" value="RJL04980.1"/>
    <property type="molecule type" value="Genomic_DNA"/>
</dbReference>